<dbReference type="RefSeq" id="WP_167264256.1">
    <property type="nucleotide sequence ID" value="NZ_BAAAVO010000009.1"/>
</dbReference>
<dbReference type="Gene3D" id="3.20.20.80">
    <property type="entry name" value="Glycosidases"/>
    <property type="match status" value="1"/>
</dbReference>
<dbReference type="PANTHER" id="PTHR22600">
    <property type="entry name" value="BETA-HEXOSAMINIDASE"/>
    <property type="match status" value="1"/>
</dbReference>
<reference evidence="9 10" key="1">
    <citation type="submission" date="2020-03" db="EMBL/GenBank/DDBJ databases">
        <title>Genomic Encyclopedia of Type Strains, Phase III (KMG-III): the genomes of soil and plant-associated and newly described type strains.</title>
        <authorList>
            <person name="Whitman W."/>
        </authorList>
    </citation>
    <scope>NUCLEOTIDE SEQUENCE [LARGE SCALE GENOMIC DNA]</scope>
    <source>
        <strain evidence="9 10">CECT 4207</strain>
    </source>
</reference>
<gene>
    <name evidence="9" type="ORF">FHR86_000854</name>
</gene>
<dbReference type="CDD" id="cd06568">
    <property type="entry name" value="GH20_SpHex_like"/>
    <property type="match status" value="1"/>
</dbReference>
<evidence type="ECO:0000259" key="8">
    <source>
        <dbReference type="Pfam" id="PF02838"/>
    </source>
</evidence>
<dbReference type="InterPro" id="IPR015883">
    <property type="entry name" value="Glyco_hydro_20_cat"/>
</dbReference>
<feature type="domain" description="Beta-hexosaminidase bacterial type N-terminal" evidence="8">
    <location>
        <begin position="6"/>
        <end position="142"/>
    </location>
</feature>
<sequence length="535" mass="57638">MHTTDTLIPRPSHVELADGPGFTLSPTARIAAPAEAAQVAEQLAEFLRRGTGFGLPVTGDATPGDITLALEDASDGGPEAYALSVTREGVRLTASTPAGLFNGMQTLRQLFPAAIESGSRGHGADSGADDAWVIPAVQIADAPRFAYRGLMLDVARSFFTVAEVKQQIDVMVQFKLNALHLHLTDDQAWRIEIHDPGAERNPSGLDYSQLTALGGTGAVEVPTALPPRGNQGFYTQQDFRDIQAYAADRNVLVVPEIDLPGHVNAALAAIPQLNPDGLAKPMSTTAEVGWSTLTAGLPATYEFAREVLHQLAAMTDGPYLHIGGDEAHVTGHDDYVDMVQQFVRIAAATGKGVVGWNEFAAVELPEGAVVQYWHGEFTNTVKQAEAGARVIMSPAANTYLDQKYSPESPVGLSWVEGGPFTWSEYYNWDPAQGGLHDSRILGVEGPLWSETVRNNHQAQWLLFPRAISLAEVGWSGQELRNGGDFRRRLGAFGERLTNQGVTFQEAPDVDWSAQPEWPFPGQMTASDSKYGTIEA</sequence>
<dbReference type="Pfam" id="PF00728">
    <property type="entry name" value="Glyco_hydro_20"/>
    <property type="match status" value="1"/>
</dbReference>
<dbReference type="SUPFAM" id="SSF51445">
    <property type="entry name" value="(Trans)glycosidases"/>
    <property type="match status" value="1"/>
</dbReference>
<dbReference type="EMBL" id="JAAOZD010000002">
    <property type="protein sequence ID" value="NIJ00541.1"/>
    <property type="molecule type" value="Genomic_DNA"/>
</dbReference>
<feature type="region of interest" description="Disordered" evidence="6">
    <location>
        <begin position="512"/>
        <end position="535"/>
    </location>
</feature>
<organism evidence="9 10">
    <name type="scientific">Paenarthrobacter ilicis</name>
    <dbReference type="NCBI Taxonomy" id="43665"/>
    <lineage>
        <taxon>Bacteria</taxon>
        <taxon>Bacillati</taxon>
        <taxon>Actinomycetota</taxon>
        <taxon>Actinomycetes</taxon>
        <taxon>Micrococcales</taxon>
        <taxon>Micrococcaceae</taxon>
        <taxon>Paenarthrobacter</taxon>
    </lineage>
</organism>
<protein>
    <recommendedName>
        <fullName evidence="3">beta-N-acetylhexosaminidase</fullName>
        <ecNumber evidence="3">3.2.1.52</ecNumber>
    </recommendedName>
</protein>
<evidence type="ECO:0000256" key="2">
    <source>
        <dbReference type="ARBA" id="ARBA00006285"/>
    </source>
</evidence>
<evidence type="ECO:0000256" key="3">
    <source>
        <dbReference type="ARBA" id="ARBA00012663"/>
    </source>
</evidence>
<dbReference type="InterPro" id="IPR015882">
    <property type="entry name" value="HEX_bac_N"/>
</dbReference>
<dbReference type="InterPro" id="IPR017853">
    <property type="entry name" value="GH"/>
</dbReference>
<dbReference type="Pfam" id="PF02838">
    <property type="entry name" value="Glyco_hydro_20b"/>
    <property type="match status" value="1"/>
</dbReference>
<evidence type="ECO:0000313" key="10">
    <source>
        <dbReference type="Proteomes" id="UP000802392"/>
    </source>
</evidence>
<comment type="similarity">
    <text evidence="2">Belongs to the glycosyl hydrolase 20 family.</text>
</comment>
<feature type="region of interest" description="Disordered" evidence="6">
    <location>
        <begin position="1"/>
        <end position="20"/>
    </location>
</feature>
<comment type="caution">
    <text evidence="9">The sequence shown here is derived from an EMBL/GenBank/DDBJ whole genome shotgun (WGS) entry which is preliminary data.</text>
</comment>
<dbReference type="GO" id="GO:0004563">
    <property type="term" value="F:beta-N-acetylhexosaminidase activity"/>
    <property type="evidence" value="ECO:0007669"/>
    <property type="project" value="UniProtKB-EC"/>
</dbReference>
<dbReference type="SUPFAM" id="SSF55545">
    <property type="entry name" value="beta-N-acetylhexosaminidase-like domain"/>
    <property type="match status" value="1"/>
</dbReference>
<evidence type="ECO:0000313" key="9">
    <source>
        <dbReference type="EMBL" id="NIJ00541.1"/>
    </source>
</evidence>
<keyword evidence="5 9" id="KW-0326">Glycosidase</keyword>
<evidence type="ECO:0000256" key="6">
    <source>
        <dbReference type="SAM" id="MobiDB-lite"/>
    </source>
</evidence>
<keyword evidence="4 9" id="KW-0378">Hydrolase</keyword>
<dbReference type="Proteomes" id="UP000802392">
    <property type="component" value="Unassembled WGS sequence"/>
</dbReference>
<proteinExistence type="inferred from homology"/>
<evidence type="ECO:0000256" key="1">
    <source>
        <dbReference type="ARBA" id="ARBA00001231"/>
    </source>
</evidence>
<dbReference type="PANTHER" id="PTHR22600:SF57">
    <property type="entry name" value="BETA-N-ACETYLHEXOSAMINIDASE"/>
    <property type="match status" value="1"/>
</dbReference>
<evidence type="ECO:0000256" key="4">
    <source>
        <dbReference type="ARBA" id="ARBA00022801"/>
    </source>
</evidence>
<name>A0ABX0THY1_9MICC</name>
<dbReference type="Gene3D" id="3.30.379.10">
    <property type="entry name" value="Chitobiase/beta-hexosaminidase domain 2-like"/>
    <property type="match status" value="1"/>
</dbReference>
<accession>A0ABX0THY1</accession>
<evidence type="ECO:0000256" key="5">
    <source>
        <dbReference type="ARBA" id="ARBA00023295"/>
    </source>
</evidence>
<dbReference type="InterPro" id="IPR029018">
    <property type="entry name" value="Hex-like_dom2"/>
</dbReference>
<evidence type="ECO:0000259" key="7">
    <source>
        <dbReference type="Pfam" id="PF00728"/>
    </source>
</evidence>
<dbReference type="InterPro" id="IPR025705">
    <property type="entry name" value="Beta_hexosaminidase_sua/sub"/>
</dbReference>
<dbReference type="EC" id="3.2.1.52" evidence="3"/>
<dbReference type="PRINTS" id="PR00738">
    <property type="entry name" value="GLHYDRLASE20"/>
</dbReference>
<feature type="domain" description="Glycoside hydrolase family 20 catalytic" evidence="7">
    <location>
        <begin position="145"/>
        <end position="476"/>
    </location>
</feature>
<keyword evidence="10" id="KW-1185">Reference proteome</keyword>
<comment type="catalytic activity">
    <reaction evidence="1">
        <text>Hydrolysis of terminal non-reducing N-acetyl-D-hexosamine residues in N-acetyl-beta-D-hexosaminides.</text>
        <dbReference type="EC" id="3.2.1.52"/>
    </reaction>
</comment>